<organism evidence="2 3">
    <name type="scientific">Pseudomonas flexibilis</name>
    <dbReference type="NCBI Taxonomy" id="706570"/>
    <lineage>
        <taxon>Bacteria</taxon>
        <taxon>Pseudomonadati</taxon>
        <taxon>Pseudomonadota</taxon>
        <taxon>Gammaproteobacteria</taxon>
        <taxon>Pseudomonadales</taxon>
        <taxon>Pseudomonadaceae</taxon>
        <taxon>Pseudomonas</taxon>
    </lineage>
</organism>
<evidence type="ECO:0000313" key="3">
    <source>
        <dbReference type="Proteomes" id="UP000186079"/>
    </source>
</evidence>
<name>A0A1N7AFG2_9PSED</name>
<evidence type="ECO:0000256" key="1">
    <source>
        <dbReference type="SAM" id="SignalP"/>
    </source>
</evidence>
<dbReference type="EMBL" id="FTMC01000021">
    <property type="protein sequence ID" value="SIR37769.1"/>
    <property type="molecule type" value="Genomic_DNA"/>
</dbReference>
<dbReference type="AlphaFoldDB" id="A0A1N7AFG2"/>
<dbReference type="RefSeq" id="WP_052199768.1">
    <property type="nucleotide sequence ID" value="NZ_FTMC01000021.1"/>
</dbReference>
<reference evidence="2 3" key="1">
    <citation type="submission" date="2017-01" db="EMBL/GenBank/DDBJ databases">
        <authorList>
            <person name="Mah S.A."/>
            <person name="Swanson W.J."/>
            <person name="Moy G.W."/>
            <person name="Vacquier V.D."/>
        </authorList>
    </citation>
    <scope>NUCLEOTIDE SEQUENCE [LARGE SCALE GENOMIC DNA]</scope>
    <source>
        <strain evidence="2 3">ATCC 29606</strain>
    </source>
</reference>
<gene>
    <name evidence="2" type="ORF">SAMN05421672_12135</name>
</gene>
<dbReference type="Proteomes" id="UP000186079">
    <property type="component" value="Unassembled WGS sequence"/>
</dbReference>
<feature type="signal peptide" evidence="1">
    <location>
        <begin position="1"/>
        <end position="24"/>
    </location>
</feature>
<keyword evidence="1" id="KW-0732">Signal</keyword>
<dbReference type="InterPro" id="IPR021300">
    <property type="entry name" value="Integr_conj_element_PFL4695"/>
</dbReference>
<feature type="chain" id="PRO_5010242633" evidence="1">
    <location>
        <begin position="25"/>
        <end position="144"/>
    </location>
</feature>
<protein>
    <submittedName>
        <fullName evidence="2">Integrating conjugative element protein, PFL_4695 family</fullName>
    </submittedName>
</protein>
<evidence type="ECO:0000313" key="2">
    <source>
        <dbReference type="EMBL" id="SIR37769.1"/>
    </source>
</evidence>
<dbReference type="NCBIfam" id="TIGR03765">
    <property type="entry name" value="ICE_PFL_4695"/>
    <property type="match status" value="1"/>
</dbReference>
<proteinExistence type="predicted"/>
<sequence length="144" mass="15505">MTPARTLANALLLTLAGGTTLVAAQPAPQHENLRYDESAMLPVSSPSLSPGEVQPRTLQLPALTRLFLVGDDPRSLAWLEHHAEQLRQLGAAGLAIQVADMQALQRIRAAGPGLTILPVSGEDIGQRLGLRHYPVLIRSNRLEQ</sequence>
<accession>A0A1N7AFG2</accession>
<dbReference type="Pfam" id="PF11072">
    <property type="entry name" value="DUF2859"/>
    <property type="match status" value="1"/>
</dbReference>